<dbReference type="Gene3D" id="1.10.4040.10">
    <property type="entry name" value="Penicillinase repressor domain"/>
    <property type="match status" value="1"/>
</dbReference>
<dbReference type="SUPFAM" id="SSF74653">
    <property type="entry name" value="TolA/TonB C-terminal domain"/>
    <property type="match status" value="1"/>
</dbReference>
<name>W4SNY2_9XANT</name>
<keyword evidence="8" id="KW-0804">Transcription</keyword>
<evidence type="ECO:0000256" key="6">
    <source>
        <dbReference type="ARBA" id="ARBA00023125"/>
    </source>
</evidence>
<dbReference type="InterPro" id="IPR052173">
    <property type="entry name" value="Beta-lactam_resp_regulator"/>
</dbReference>
<dbReference type="PROSITE" id="PS52015">
    <property type="entry name" value="TONB_CTD"/>
    <property type="match status" value="1"/>
</dbReference>
<reference evidence="11 12" key="1">
    <citation type="submission" date="2014-01" db="EMBL/GenBank/DDBJ databases">
        <title>Genome sequence and analysis of Xanthomonas arboricola pv. pruni.</title>
        <authorList>
            <person name="Fujikawa T."/>
            <person name="Nakazono-Nagaoka E."/>
        </authorList>
    </citation>
    <scope>NUCLEOTIDE SEQUENCE [LARGE SCALE GENOMIC DNA]</scope>
    <source>
        <strain evidence="12">MAFF 301420</strain>
    </source>
</reference>
<evidence type="ECO:0000256" key="3">
    <source>
        <dbReference type="ARBA" id="ARBA00022692"/>
    </source>
</evidence>
<dbReference type="Pfam" id="PF03544">
    <property type="entry name" value="TonB_C"/>
    <property type="match status" value="1"/>
</dbReference>
<evidence type="ECO:0000256" key="9">
    <source>
        <dbReference type="SAM" id="Phobius"/>
    </source>
</evidence>
<keyword evidence="6" id="KW-0238">DNA-binding</keyword>
<evidence type="ECO:0000313" key="12">
    <source>
        <dbReference type="Proteomes" id="UP000019084"/>
    </source>
</evidence>
<dbReference type="InterPro" id="IPR008756">
    <property type="entry name" value="Peptidase_M56"/>
</dbReference>
<protein>
    <recommendedName>
        <fullName evidence="10">TonB C-terminal domain-containing protein</fullName>
    </recommendedName>
</protein>
<dbReference type="GO" id="GO:0003677">
    <property type="term" value="F:DNA binding"/>
    <property type="evidence" value="ECO:0007669"/>
    <property type="project" value="UniProtKB-KW"/>
</dbReference>
<feature type="transmembrane region" description="Helical" evidence="9">
    <location>
        <begin position="124"/>
        <end position="145"/>
    </location>
</feature>
<dbReference type="AlphaFoldDB" id="W4SNY2"/>
<dbReference type="CDD" id="cd07341">
    <property type="entry name" value="M56_BlaR1_MecR1_like"/>
    <property type="match status" value="1"/>
</dbReference>
<dbReference type="Pfam" id="PF03965">
    <property type="entry name" value="Penicillinase_R"/>
    <property type="match status" value="1"/>
</dbReference>
<feature type="transmembrane region" description="Helical" evidence="9">
    <location>
        <begin position="296"/>
        <end position="315"/>
    </location>
</feature>
<evidence type="ECO:0000256" key="2">
    <source>
        <dbReference type="ARBA" id="ARBA00011046"/>
    </source>
</evidence>
<dbReference type="Gene3D" id="3.30.1150.10">
    <property type="match status" value="1"/>
</dbReference>
<evidence type="ECO:0000256" key="8">
    <source>
        <dbReference type="ARBA" id="ARBA00023163"/>
    </source>
</evidence>
<dbReference type="InterPro" id="IPR005650">
    <property type="entry name" value="BlaI_family"/>
</dbReference>
<sequence>MSISDAEAVVMQVLWDAAPRSADDVVAALAGHSDWAEPTVKTLLNRLLGKGAIRAEKQGRRYLYSPVLAREQWVQQQSEGLLQRLFGGRVAPLVAHFSERGKLSASDIAELKRLIKELDDEPEAWVLLSRATLYTTAALLVCLLLRRPLRKLSGAGAAYAIWSCVPLALVAALLPGPSLGIAVPGLPALTAMPALSSVHGEGRAWATWLAAAWLGGAVVMAIGLWTRQRRFMRSLGPLHRRDDRLWSAARDAGLPASLGLWRPRIVVPADFSERYNADERALILAHERMHLRRGDLHANLLAALMLCIGWFNPLMHLGWRAFRLDQELACDAAVLAQHPGKRRSYATAMLKTQLGVGCTPLACHWAASHPLAQRIAALRGSPIAAGRARWRVAMVLLLAAGVSTAAWALQPARIALAAQPALAAGNAVDFATVQPPRYPAAAFDGGIEGFVELQIDIDPGGVPQHIDVVQSRPAGVFDQAVLEAARQWRLKPVYAHGKPIASTVRVPVKFEMDAPEQTGTAADAGAARSEAPASNRLAGCASAGCAMQERP</sequence>
<feature type="domain" description="TonB C-terminal" evidence="10">
    <location>
        <begin position="423"/>
        <end position="519"/>
    </location>
</feature>
<feature type="transmembrane region" description="Helical" evidence="9">
    <location>
        <begin position="205"/>
        <end position="225"/>
    </location>
</feature>
<dbReference type="SUPFAM" id="SSF46785">
    <property type="entry name" value="Winged helix' DNA-binding domain"/>
    <property type="match status" value="1"/>
</dbReference>
<comment type="similarity">
    <text evidence="2">Belongs to the BlaI transcriptional regulatory family.</text>
</comment>
<feature type="transmembrane region" description="Helical" evidence="9">
    <location>
        <begin position="157"/>
        <end position="185"/>
    </location>
</feature>
<dbReference type="Proteomes" id="UP000019084">
    <property type="component" value="Unassembled WGS sequence"/>
</dbReference>
<dbReference type="Gene3D" id="1.10.10.10">
    <property type="entry name" value="Winged helix-like DNA-binding domain superfamily/Winged helix DNA-binding domain"/>
    <property type="match status" value="1"/>
</dbReference>
<dbReference type="GO" id="GO:0016020">
    <property type="term" value="C:membrane"/>
    <property type="evidence" value="ECO:0007669"/>
    <property type="project" value="UniProtKB-SubCell"/>
</dbReference>
<evidence type="ECO:0000256" key="4">
    <source>
        <dbReference type="ARBA" id="ARBA00022989"/>
    </source>
</evidence>
<gene>
    <name evidence="11" type="ORF">XPR_4677</name>
</gene>
<dbReference type="PANTHER" id="PTHR34978">
    <property type="entry name" value="POSSIBLE SENSOR-TRANSDUCER PROTEIN BLAR"/>
    <property type="match status" value="1"/>
</dbReference>
<comment type="subcellular location">
    <subcellularLocation>
        <location evidence="1">Membrane</location>
        <topology evidence="1">Single-pass membrane protein</topology>
    </subcellularLocation>
</comment>
<dbReference type="PANTHER" id="PTHR34978:SF3">
    <property type="entry name" value="SLR0241 PROTEIN"/>
    <property type="match status" value="1"/>
</dbReference>
<proteinExistence type="inferred from homology"/>
<dbReference type="InterPro" id="IPR036388">
    <property type="entry name" value="WH-like_DNA-bd_sf"/>
</dbReference>
<keyword evidence="7 9" id="KW-0472">Membrane</keyword>
<evidence type="ECO:0000259" key="10">
    <source>
        <dbReference type="PROSITE" id="PS52015"/>
    </source>
</evidence>
<evidence type="ECO:0000256" key="7">
    <source>
        <dbReference type="ARBA" id="ARBA00023136"/>
    </source>
</evidence>
<keyword evidence="3 9" id="KW-0812">Transmembrane</keyword>
<keyword evidence="5" id="KW-0805">Transcription regulation</keyword>
<evidence type="ECO:0000256" key="5">
    <source>
        <dbReference type="ARBA" id="ARBA00023015"/>
    </source>
</evidence>
<comment type="caution">
    <text evidence="11">The sequence shown here is derived from an EMBL/GenBank/DDBJ whole genome shotgun (WGS) entry which is preliminary data.</text>
</comment>
<dbReference type="GO" id="GO:0045892">
    <property type="term" value="P:negative regulation of DNA-templated transcription"/>
    <property type="evidence" value="ECO:0007669"/>
    <property type="project" value="InterPro"/>
</dbReference>
<dbReference type="InterPro" id="IPR036390">
    <property type="entry name" value="WH_DNA-bd_sf"/>
</dbReference>
<dbReference type="EMBL" id="BAVC01000393">
    <property type="protein sequence ID" value="GAE58042.1"/>
    <property type="molecule type" value="Genomic_DNA"/>
</dbReference>
<dbReference type="Pfam" id="PF05569">
    <property type="entry name" value="Peptidase_M56"/>
    <property type="match status" value="1"/>
</dbReference>
<dbReference type="GO" id="GO:0055085">
    <property type="term" value="P:transmembrane transport"/>
    <property type="evidence" value="ECO:0007669"/>
    <property type="project" value="InterPro"/>
</dbReference>
<organism evidence="11 12">
    <name type="scientific">Xanthomonas arboricola pv. pruni MAFF 301420</name>
    <dbReference type="NCBI Taxonomy" id="1418095"/>
    <lineage>
        <taxon>Bacteria</taxon>
        <taxon>Pseudomonadati</taxon>
        <taxon>Pseudomonadota</taxon>
        <taxon>Gammaproteobacteria</taxon>
        <taxon>Lysobacterales</taxon>
        <taxon>Lysobacteraceae</taxon>
        <taxon>Xanthomonas</taxon>
    </lineage>
</organism>
<keyword evidence="4 9" id="KW-1133">Transmembrane helix</keyword>
<dbReference type="NCBIfam" id="TIGR01352">
    <property type="entry name" value="tonB_Cterm"/>
    <property type="match status" value="1"/>
</dbReference>
<accession>W4SNY2</accession>
<dbReference type="InterPro" id="IPR006260">
    <property type="entry name" value="TonB/TolA_C"/>
</dbReference>
<evidence type="ECO:0000256" key="1">
    <source>
        <dbReference type="ARBA" id="ARBA00004167"/>
    </source>
</evidence>
<dbReference type="InterPro" id="IPR037682">
    <property type="entry name" value="TonB_C"/>
</dbReference>
<evidence type="ECO:0000313" key="11">
    <source>
        <dbReference type="EMBL" id="GAE58042.1"/>
    </source>
</evidence>